<comment type="caution">
    <text evidence="1">The sequence shown here is derived from an EMBL/GenBank/DDBJ whole genome shotgun (WGS) entry which is preliminary data.</text>
</comment>
<organism evidence="1 2">
    <name type="scientific">Paraburkholderia steynii</name>
    <dbReference type="NCBI Taxonomy" id="1245441"/>
    <lineage>
        <taxon>Bacteria</taxon>
        <taxon>Pseudomonadati</taxon>
        <taxon>Pseudomonadota</taxon>
        <taxon>Betaproteobacteria</taxon>
        <taxon>Burkholderiales</taxon>
        <taxon>Burkholderiaceae</taxon>
        <taxon>Paraburkholderia</taxon>
    </lineage>
</organism>
<evidence type="ECO:0000313" key="1">
    <source>
        <dbReference type="EMBL" id="TCG04470.1"/>
    </source>
</evidence>
<protein>
    <submittedName>
        <fullName evidence="1">Uncharacterized protein</fullName>
    </submittedName>
</protein>
<gene>
    <name evidence="1" type="ORF">BZM27_40680</name>
</gene>
<name>A0A4R0XA46_9BURK</name>
<dbReference type="EMBL" id="MWML01000249">
    <property type="protein sequence ID" value="TCG04470.1"/>
    <property type="molecule type" value="Genomic_DNA"/>
</dbReference>
<dbReference type="AlphaFoldDB" id="A0A4R0XA46"/>
<keyword evidence="2" id="KW-1185">Reference proteome</keyword>
<sequence>MGLGMQIIYQDLPGTASLEAEAAVQLLRLQPFGAVFSDFRLTIGRVSEHIGNGSYDVCLEITTVVGRTRRIGRCIRESDEDAIRCAFNRGVRVLHAVTPGWR</sequence>
<evidence type="ECO:0000313" key="2">
    <source>
        <dbReference type="Proteomes" id="UP000294200"/>
    </source>
</evidence>
<accession>A0A4R0XA46</accession>
<dbReference type="Proteomes" id="UP000294200">
    <property type="component" value="Unassembled WGS sequence"/>
</dbReference>
<proteinExistence type="predicted"/>
<reference evidence="1 2" key="1">
    <citation type="submission" date="2017-02" db="EMBL/GenBank/DDBJ databases">
        <title>Paraburkholderia sophoroidis sp. nov. and Paraburkholderia steynii sp. nov. rhizobial symbionts of the fynbos legume Hypocalyptus sophoroides.</title>
        <authorList>
            <person name="Steenkamp E.T."/>
            <person name="Beukes C.W."/>
            <person name="Van Zyl E."/>
            <person name="Avontuur J."/>
            <person name="Chan W.Y."/>
            <person name="Hassen A."/>
            <person name="Palmer M."/>
            <person name="Mthombeni L."/>
            <person name="Phalane F."/>
            <person name="Sereme K."/>
            <person name="Venter S.N."/>
        </authorList>
    </citation>
    <scope>NUCLEOTIDE SEQUENCE [LARGE SCALE GENOMIC DNA]</scope>
    <source>
        <strain evidence="1 2">HC1.1ba</strain>
    </source>
</reference>